<dbReference type="RefSeq" id="WP_124712112.1">
    <property type="nucleotide sequence ID" value="NZ_CP034072.1"/>
</dbReference>
<organism evidence="1 2">
    <name type="scientific">Mycolicibacterium nivoides</name>
    <dbReference type="NCBI Taxonomy" id="2487344"/>
    <lineage>
        <taxon>Bacteria</taxon>
        <taxon>Bacillati</taxon>
        <taxon>Actinomycetota</taxon>
        <taxon>Actinomycetes</taxon>
        <taxon>Mycobacteriales</taxon>
        <taxon>Mycobacteriaceae</taxon>
        <taxon>Mycolicibacterium</taxon>
    </lineage>
</organism>
<proteinExistence type="predicted"/>
<dbReference type="InterPro" id="IPR036902">
    <property type="entry name" value="Ta1353-like_sf"/>
</dbReference>
<keyword evidence="2" id="KW-1185">Reference proteome</keyword>
<evidence type="ECO:0000313" key="2">
    <source>
        <dbReference type="Proteomes" id="UP001635816"/>
    </source>
</evidence>
<dbReference type="Pfam" id="PF04008">
    <property type="entry name" value="Adenosine_kin"/>
    <property type="match status" value="1"/>
</dbReference>
<dbReference type="Gene3D" id="3.40.1520.10">
    <property type="entry name" value="Ta1353-like"/>
    <property type="match status" value="1"/>
</dbReference>
<gene>
    <name evidence="1" type="ORF">ACK4CT_25955</name>
</gene>
<evidence type="ECO:0000313" key="1">
    <source>
        <dbReference type="EMBL" id="MFN6546644.1"/>
    </source>
</evidence>
<dbReference type="GeneID" id="300555251"/>
<keyword evidence="1" id="KW-0808">Transferase</keyword>
<dbReference type="InterPro" id="IPR007153">
    <property type="entry name" value="Adenosine_kinase"/>
</dbReference>
<name>A0ABW9LF77_9MYCO</name>
<accession>A0ABW9LF77</accession>
<dbReference type="EMBL" id="JBKBDD010000011">
    <property type="protein sequence ID" value="MFN6546644.1"/>
    <property type="molecule type" value="Genomic_DNA"/>
</dbReference>
<protein>
    <submittedName>
        <fullName evidence="1">Adenosine-specific kinase</fullName>
    </submittedName>
</protein>
<reference evidence="1 2" key="1">
    <citation type="submission" date="2024-12" db="EMBL/GenBank/DDBJ databases">
        <title>The coexistence of Mycolicibacterium septicum and Mycolicibacterium nivoides in clinical samples.</title>
        <authorList>
            <person name="Wang C."/>
            <person name="Feng Y."/>
            <person name="Zong Z."/>
        </authorList>
    </citation>
    <scope>NUCLEOTIDE SEQUENCE [LARGE SCALE GENOMIC DNA]</scope>
    <source>
        <strain evidence="1 2">120309</strain>
    </source>
</reference>
<comment type="caution">
    <text evidence="1">The sequence shown here is derived from an EMBL/GenBank/DDBJ whole genome shotgun (WGS) entry which is preliminary data.</text>
</comment>
<dbReference type="Proteomes" id="UP001635816">
    <property type="component" value="Unassembled WGS sequence"/>
</dbReference>
<keyword evidence="1" id="KW-0418">Kinase</keyword>
<sequence length="165" mass="17495">MTTPALSWDVVSVDKPDDLNVVIGQAHFIKTVEDLHEAMVGVSPSLRFGLAFCEASGPRLVRRSGNDPELVELAVRNALAIAAGHTFVIFVREGFPVNVLNPIKGVPEVCSIFCATANPVDIVVAVTPLGRGIAGVIDGEPPLGVESDDDVAARRDLLRAIGYKL</sequence>
<dbReference type="SUPFAM" id="SSF103165">
    <property type="entry name" value="Ta1353-like"/>
    <property type="match status" value="1"/>
</dbReference>
<dbReference type="GO" id="GO:0016301">
    <property type="term" value="F:kinase activity"/>
    <property type="evidence" value="ECO:0007669"/>
    <property type="project" value="UniProtKB-KW"/>
</dbReference>
<dbReference type="PANTHER" id="PTHR36155:SF1">
    <property type="entry name" value="BLL5354 PROTEIN"/>
    <property type="match status" value="1"/>
</dbReference>
<dbReference type="PANTHER" id="PTHR36155">
    <property type="entry name" value="BLL5354 PROTEIN"/>
    <property type="match status" value="1"/>
</dbReference>